<feature type="compositionally biased region" description="Basic and acidic residues" evidence="1">
    <location>
        <begin position="101"/>
        <end position="116"/>
    </location>
</feature>
<evidence type="ECO:0000256" key="1">
    <source>
        <dbReference type="SAM" id="MobiDB-lite"/>
    </source>
</evidence>
<feature type="region of interest" description="Disordered" evidence="1">
    <location>
        <begin position="1"/>
        <end position="73"/>
    </location>
</feature>
<sequence>MSDHADPETQDLLQSALSTAFSPAPLPRQSVELAPPPEPSAQAPESAPAPAPAPELPEAGSSAQDEWKESYEAQAAEWRAVNISQREKAEAERARWEEIRAKEKKEGKEVESEKWESVAGGESPSPADARDLVSGEGHGAHTQGFLETALPGPSTHTREQTDSSVPNPSLTASQKWEDLPSSLNSSQSYPSLSFPSNSNPETPPESHHHPTNPRHRRPHQEAPPHPQREPPVTSVTLSVFDDTLPRKTRVLALISALSINLFLPFINGVMLGFGEIFAKEVVVGWFGWNKGTNVGLGTKLREKFKPKSR</sequence>
<dbReference type="HOGENOM" id="CLU_078285_0_0_1"/>
<dbReference type="InterPro" id="IPR013262">
    <property type="entry name" value="OMP_MIM1/TOM13_mt"/>
</dbReference>
<feature type="compositionally biased region" description="Low complexity" evidence="1">
    <location>
        <begin position="179"/>
        <end position="200"/>
    </location>
</feature>
<keyword evidence="2" id="KW-0472">Membrane</keyword>
<dbReference type="PANTHER" id="PTHR28241">
    <property type="entry name" value="MITOCHONDRIAL IMPORT PROTEIN 1"/>
    <property type="match status" value="1"/>
</dbReference>
<accession>A0A067PQX3</accession>
<feature type="region of interest" description="Disordered" evidence="1">
    <location>
        <begin position="101"/>
        <end position="234"/>
    </location>
</feature>
<keyword evidence="2" id="KW-0812">Transmembrane</keyword>
<dbReference type="InParanoid" id="A0A067PQX3"/>
<keyword evidence="2" id="KW-1133">Transmembrane helix</keyword>
<feature type="compositionally biased region" description="Basic and acidic residues" evidence="1">
    <location>
        <begin position="219"/>
        <end position="228"/>
    </location>
</feature>
<dbReference type="GO" id="GO:0005741">
    <property type="term" value="C:mitochondrial outer membrane"/>
    <property type="evidence" value="ECO:0007669"/>
    <property type="project" value="InterPro"/>
</dbReference>
<feature type="compositionally biased region" description="Basic residues" evidence="1">
    <location>
        <begin position="209"/>
        <end position="218"/>
    </location>
</feature>
<dbReference type="Pfam" id="PF08219">
    <property type="entry name" value="TOM13"/>
    <property type="match status" value="1"/>
</dbReference>
<dbReference type="GO" id="GO:0070096">
    <property type="term" value="P:mitochondrial outer membrane translocase complex assembly"/>
    <property type="evidence" value="ECO:0007669"/>
    <property type="project" value="TreeGrafter"/>
</dbReference>
<dbReference type="STRING" id="933084.A0A067PQX3"/>
<feature type="compositionally biased region" description="Polar residues" evidence="1">
    <location>
        <begin position="11"/>
        <end position="21"/>
    </location>
</feature>
<keyword evidence="4" id="KW-1185">Reference proteome</keyword>
<dbReference type="OrthoDB" id="5529571at2759"/>
<dbReference type="AlphaFoldDB" id="A0A067PQX3"/>
<name>A0A067PQX3_9AGAM</name>
<evidence type="ECO:0000313" key="4">
    <source>
        <dbReference type="Proteomes" id="UP000027265"/>
    </source>
</evidence>
<organism evidence="3 4">
    <name type="scientific">Jaapia argillacea MUCL 33604</name>
    <dbReference type="NCBI Taxonomy" id="933084"/>
    <lineage>
        <taxon>Eukaryota</taxon>
        <taxon>Fungi</taxon>
        <taxon>Dikarya</taxon>
        <taxon>Basidiomycota</taxon>
        <taxon>Agaricomycotina</taxon>
        <taxon>Agaricomycetes</taxon>
        <taxon>Agaricomycetidae</taxon>
        <taxon>Jaapiales</taxon>
        <taxon>Jaapiaceae</taxon>
        <taxon>Jaapia</taxon>
    </lineage>
</organism>
<dbReference type="Proteomes" id="UP000027265">
    <property type="component" value="Unassembled WGS sequence"/>
</dbReference>
<proteinExistence type="predicted"/>
<dbReference type="GO" id="GO:0045040">
    <property type="term" value="P:protein insertion into mitochondrial outer membrane"/>
    <property type="evidence" value="ECO:0007669"/>
    <property type="project" value="TreeGrafter"/>
</dbReference>
<dbReference type="EMBL" id="KL197720">
    <property type="protein sequence ID" value="KDQ57164.1"/>
    <property type="molecule type" value="Genomic_DNA"/>
</dbReference>
<evidence type="ECO:0000256" key="2">
    <source>
        <dbReference type="SAM" id="Phobius"/>
    </source>
</evidence>
<gene>
    <name evidence="3" type="ORF">JAAARDRAFT_207487</name>
</gene>
<evidence type="ECO:0000313" key="3">
    <source>
        <dbReference type="EMBL" id="KDQ57164.1"/>
    </source>
</evidence>
<feature type="transmembrane region" description="Helical" evidence="2">
    <location>
        <begin position="250"/>
        <end position="273"/>
    </location>
</feature>
<reference evidence="4" key="1">
    <citation type="journal article" date="2014" name="Proc. Natl. Acad. Sci. U.S.A.">
        <title>Extensive sampling of basidiomycete genomes demonstrates inadequacy of the white-rot/brown-rot paradigm for wood decay fungi.</title>
        <authorList>
            <person name="Riley R."/>
            <person name="Salamov A.A."/>
            <person name="Brown D.W."/>
            <person name="Nagy L.G."/>
            <person name="Floudas D."/>
            <person name="Held B.W."/>
            <person name="Levasseur A."/>
            <person name="Lombard V."/>
            <person name="Morin E."/>
            <person name="Otillar R."/>
            <person name="Lindquist E.A."/>
            <person name="Sun H."/>
            <person name="LaButti K.M."/>
            <person name="Schmutz J."/>
            <person name="Jabbour D."/>
            <person name="Luo H."/>
            <person name="Baker S.E."/>
            <person name="Pisabarro A.G."/>
            <person name="Walton J.D."/>
            <person name="Blanchette R.A."/>
            <person name="Henrissat B."/>
            <person name="Martin F."/>
            <person name="Cullen D."/>
            <person name="Hibbett D.S."/>
            <person name="Grigoriev I.V."/>
        </authorList>
    </citation>
    <scope>NUCLEOTIDE SEQUENCE [LARGE SCALE GENOMIC DNA]</scope>
    <source>
        <strain evidence="4">MUCL 33604</strain>
    </source>
</reference>
<protein>
    <submittedName>
        <fullName evidence="3">Uncharacterized protein</fullName>
    </submittedName>
</protein>
<dbReference type="PANTHER" id="PTHR28241:SF1">
    <property type="entry name" value="MITOCHONDRIAL IMPORT PROTEIN 1"/>
    <property type="match status" value="1"/>
</dbReference>
<feature type="compositionally biased region" description="Polar residues" evidence="1">
    <location>
        <begin position="162"/>
        <end position="174"/>
    </location>
</feature>